<dbReference type="RefSeq" id="WP_278017260.1">
    <property type="nucleotide sequence ID" value="NZ_CP121106.1"/>
</dbReference>
<dbReference type="EMBL" id="CP121106">
    <property type="protein sequence ID" value="WFL78570.1"/>
    <property type="molecule type" value="Genomic_DNA"/>
</dbReference>
<evidence type="ECO:0008006" key="3">
    <source>
        <dbReference type="Google" id="ProtNLM"/>
    </source>
</evidence>
<name>A0ABY8FUB0_9SPHN</name>
<protein>
    <recommendedName>
        <fullName evidence="3">Regulatory protein RecX</fullName>
    </recommendedName>
</protein>
<evidence type="ECO:0000313" key="2">
    <source>
        <dbReference type="Proteomes" id="UP001215827"/>
    </source>
</evidence>
<evidence type="ECO:0000313" key="1">
    <source>
        <dbReference type="EMBL" id="WFL78570.1"/>
    </source>
</evidence>
<dbReference type="Proteomes" id="UP001215827">
    <property type="component" value="Chromosome"/>
</dbReference>
<sequence length="167" mass="19170">MTEYDFSELSQREHIMRSKQGDHQMLIALLRSEEKLSAETRRYLADQISREPKKRFAAEKRKGSSRATIERDRGLLSLVIKAKLDLAIAKLDLSRAELSGTPNEILAYPKVVKLLHTFWADVPDSHALDLLAERGYEFSQDDLNNAKRRYPGWAKISSERPLLTFSP</sequence>
<proteinExistence type="predicted"/>
<keyword evidence="2" id="KW-1185">Reference proteome</keyword>
<organism evidence="1 2">
    <name type="scientific">Altererythrobacter arenosus</name>
    <dbReference type="NCBI Taxonomy" id="3032592"/>
    <lineage>
        <taxon>Bacteria</taxon>
        <taxon>Pseudomonadati</taxon>
        <taxon>Pseudomonadota</taxon>
        <taxon>Alphaproteobacteria</taxon>
        <taxon>Sphingomonadales</taxon>
        <taxon>Erythrobacteraceae</taxon>
        <taxon>Altererythrobacter</taxon>
    </lineage>
</organism>
<reference evidence="1 2" key="1">
    <citation type="submission" date="2023-03" db="EMBL/GenBank/DDBJ databases">
        <title>Altererythrobacter sp. CAU 1644 isolated from sand.</title>
        <authorList>
            <person name="Kim W."/>
        </authorList>
    </citation>
    <scope>NUCLEOTIDE SEQUENCE [LARGE SCALE GENOMIC DNA]</scope>
    <source>
        <strain evidence="1 2">CAU 1644</strain>
    </source>
</reference>
<gene>
    <name evidence="1" type="ORF">P7228_05760</name>
</gene>
<accession>A0ABY8FUB0</accession>